<dbReference type="CDD" id="cd00590">
    <property type="entry name" value="RRM_SF"/>
    <property type="match status" value="1"/>
</dbReference>
<feature type="transmembrane region" description="Helical" evidence="1">
    <location>
        <begin position="42"/>
        <end position="61"/>
    </location>
</feature>
<protein>
    <recommendedName>
        <fullName evidence="4">RRM domain-containing protein</fullName>
    </recommendedName>
</protein>
<keyword evidence="1" id="KW-1133">Transmembrane helix</keyword>
<dbReference type="Gene3D" id="3.30.70.330">
    <property type="match status" value="1"/>
</dbReference>
<dbReference type="SUPFAM" id="SSF54928">
    <property type="entry name" value="RNA-binding domain, RBD"/>
    <property type="match status" value="1"/>
</dbReference>
<dbReference type="Proteomes" id="UP000583944">
    <property type="component" value="Unassembled WGS sequence"/>
</dbReference>
<name>A0A7J6YBQ7_TRYCR</name>
<comment type="caution">
    <text evidence="2">The sequence shown here is derived from an EMBL/GenBank/DDBJ whole genome shotgun (WGS) entry which is preliminary data.</text>
</comment>
<dbReference type="InterPro" id="IPR035979">
    <property type="entry name" value="RBD_domain_sf"/>
</dbReference>
<dbReference type="EMBL" id="JABDHM010000015">
    <property type="protein sequence ID" value="KAF5224012.1"/>
    <property type="molecule type" value="Genomic_DNA"/>
</dbReference>
<evidence type="ECO:0000313" key="3">
    <source>
        <dbReference type="Proteomes" id="UP000583944"/>
    </source>
</evidence>
<accession>A0A7J6YBQ7</accession>
<sequence length="430" mass="48634">MRKKKKKDLMNTEKALSLVGVPPSLFFSFLPVMQRHRACNIYIFYLVCFFFFVHTCAGLWVKQKEGGMSQTEKNFAAELLEKYFGTAYLFDQANAFFREKVSPKNTAGLRTPPNIKCVSFLRFVNCTVDEKNISSLREAAASSTLVESLKGEDGEWYLRRRCFLDPKDDPAIRSVVVWPLHRASKPGEVKEFFSQYGTVEFARVMLQPHGETQLHATFVVCFATVAEATACAKANVSFGEAPSALAQHFLPSRLNVMPAEDYRAKTEKDIRAREGTQLKQNVVRAQKALAELKGQEIKRFLRKGVTLTVEGVAPGTTWQTMKMKLGNLSLTNPVLRRGITLLKVEGPDASAPSRPWRAFVICRDENIASEMLKAFSFADGEFGKQLREVCPSLRPLTDEEENYARRHFPEWCEPLVVAKRAVNSKRQRSP</sequence>
<gene>
    <name evidence="2" type="ORF">ECC02_002907</name>
</gene>
<keyword evidence="1" id="KW-0472">Membrane</keyword>
<dbReference type="VEuPathDB" id="TriTrypDB:ECC02_002907"/>
<dbReference type="AlphaFoldDB" id="A0A7J6YBQ7"/>
<evidence type="ECO:0008006" key="4">
    <source>
        <dbReference type="Google" id="ProtNLM"/>
    </source>
</evidence>
<dbReference type="GO" id="GO:0003676">
    <property type="term" value="F:nucleic acid binding"/>
    <property type="evidence" value="ECO:0007669"/>
    <property type="project" value="InterPro"/>
</dbReference>
<proteinExistence type="predicted"/>
<evidence type="ECO:0000256" key="1">
    <source>
        <dbReference type="SAM" id="Phobius"/>
    </source>
</evidence>
<dbReference type="VEuPathDB" id="TriTrypDB:BCY84_12989"/>
<reference evidence="2 3" key="1">
    <citation type="journal article" date="2019" name="Genome Biol. Evol.">
        <title>Nanopore Sequencing Significantly Improves Genome Assembly of the Protozoan Parasite Trypanosoma cruzi.</title>
        <authorList>
            <person name="Diaz-Viraque F."/>
            <person name="Pita S."/>
            <person name="Greif G."/>
            <person name="de Souza R.C.M."/>
            <person name="Iraola G."/>
            <person name="Robello C."/>
        </authorList>
    </citation>
    <scope>NUCLEOTIDE SEQUENCE [LARGE SCALE GENOMIC DNA]</scope>
    <source>
        <strain evidence="2 3">Berenice</strain>
    </source>
</reference>
<keyword evidence="1" id="KW-0812">Transmembrane</keyword>
<organism evidence="2 3">
    <name type="scientific">Trypanosoma cruzi</name>
    <dbReference type="NCBI Taxonomy" id="5693"/>
    <lineage>
        <taxon>Eukaryota</taxon>
        <taxon>Discoba</taxon>
        <taxon>Euglenozoa</taxon>
        <taxon>Kinetoplastea</taxon>
        <taxon>Metakinetoplastina</taxon>
        <taxon>Trypanosomatida</taxon>
        <taxon>Trypanosomatidae</taxon>
        <taxon>Trypanosoma</taxon>
        <taxon>Schizotrypanum</taxon>
    </lineage>
</organism>
<evidence type="ECO:0000313" key="2">
    <source>
        <dbReference type="EMBL" id="KAF5224012.1"/>
    </source>
</evidence>
<dbReference type="InterPro" id="IPR012677">
    <property type="entry name" value="Nucleotide-bd_a/b_plait_sf"/>
</dbReference>